<dbReference type="SMART" id="SM00220">
    <property type="entry name" value="S_TKc"/>
    <property type="match status" value="1"/>
</dbReference>
<dbReference type="InterPro" id="IPR008271">
    <property type="entry name" value="Ser/Thr_kinase_AS"/>
</dbReference>
<evidence type="ECO:0000259" key="6">
    <source>
        <dbReference type="PROSITE" id="PS50011"/>
    </source>
</evidence>
<dbReference type="EMBL" id="JAPFFF010000007">
    <property type="protein sequence ID" value="KAK8885735.1"/>
    <property type="molecule type" value="Genomic_DNA"/>
</dbReference>
<dbReference type="PROSITE" id="PS00107">
    <property type="entry name" value="PROTEIN_KINASE_ATP"/>
    <property type="match status" value="1"/>
</dbReference>
<feature type="compositionally biased region" description="Polar residues" evidence="5">
    <location>
        <begin position="1"/>
        <end position="10"/>
    </location>
</feature>
<feature type="domain" description="Protein kinase" evidence="6">
    <location>
        <begin position="58"/>
        <end position="306"/>
    </location>
</feature>
<proteinExistence type="predicted"/>
<evidence type="ECO:0000256" key="1">
    <source>
        <dbReference type="ARBA" id="ARBA00012513"/>
    </source>
</evidence>
<dbReference type="Proteomes" id="UP001470230">
    <property type="component" value="Unassembled WGS sequence"/>
</dbReference>
<evidence type="ECO:0000256" key="2">
    <source>
        <dbReference type="ARBA" id="ARBA00022741"/>
    </source>
</evidence>
<feature type="region of interest" description="Disordered" evidence="5">
    <location>
        <begin position="1"/>
        <end position="47"/>
    </location>
</feature>
<dbReference type="SUPFAM" id="SSF56112">
    <property type="entry name" value="Protein kinase-like (PK-like)"/>
    <property type="match status" value="1"/>
</dbReference>
<dbReference type="InterPro" id="IPR000719">
    <property type="entry name" value="Prot_kinase_dom"/>
</dbReference>
<keyword evidence="3 4" id="KW-0067">ATP-binding</keyword>
<protein>
    <recommendedName>
        <fullName evidence="1">non-specific serine/threonine protein kinase</fullName>
        <ecNumber evidence="1">2.7.11.1</ecNumber>
    </recommendedName>
</protein>
<name>A0ABR2K3M8_9EUKA</name>
<dbReference type="Pfam" id="PF00069">
    <property type="entry name" value="Pkinase"/>
    <property type="match status" value="1"/>
</dbReference>
<dbReference type="PROSITE" id="PS00108">
    <property type="entry name" value="PROTEIN_KINASE_ST"/>
    <property type="match status" value="1"/>
</dbReference>
<reference evidence="7 8" key="1">
    <citation type="submission" date="2024-04" db="EMBL/GenBank/DDBJ databases">
        <title>Tritrichomonas musculus Genome.</title>
        <authorList>
            <person name="Alves-Ferreira E."/>
            <person name="Grigg M."/>
            <person name="Lorenzi H."/>
            <person name="Galac M."/>
        </authorList>
    </citation>
    <scope>NUCLEOTIDE SEQUENCE [LARGE SCALE GENOMIC DNA]</scope>
    <source>
        <strain evidence="7 8">EAF2021</strain>
    </source>
</reference>
<accession>A0ABR2K3M8</accession>
<keyword evidence="2 4" id="KW-0547">Nucleotide-binding</keyword>
<sequence length="875" mass="99695">MKKNTSVSFQRRNKIPPQRQAIPRKNEKTPPKKIVQKKNENIPINSPKLTKPSKLQRYIKKDTLGEGAYGLVYQAFDQETGKTVAIKCLKTKESIESFQGELDLLKRLHHSAIVPYIDSFYDNKGNLQIVMEFADNGSILDVIHKYGNLNENVAAIYISQVLQGLSYLHKQNVIHRDIKAANILIQGGVAKLADFGLALDLKEYGHTLRECAGTPYWMAPEVINGDPVDHKSDIWSVGSTTIELLDGKPPFFDLAPLPAMFQIAGERPVPIPKTVSEKCKSFLQLCFQKNPKNRPEASELLKNEWIMQALKIVQQAQSSLRIKKKSHDFRSLSICLQSVCGNATSLLPRRKRTQEEIIFDLNEESSYLESVFNTIEMLNSKKGIPQLVLNFCGIRTLIDRLEQKQYLTVTLNFLQELVSSSDRIATSLIEHLLLPTLLNSEDVHSKITGMFIILSSNVGVRLFFASGLHSMLPSLFEFPCLKPFLPSFLVHIIKCGLPQILLISKIFTPELIKKLIETTFKSVALSQEYKKIIDKTFKNMKSLKSKEDLLVPRISNVLYEKSFNFIDDSISLLKYISSLSIKTKILLSSEMDPIVYLILKSDEFPSLTTSHIARLIKLFDSIFQDCVSRSNVRCDILIKPLITFSYSEDKNVAVESIKCLTQMLLNNPMLIEIAAEAGFCQSLTFSISRHFAEEYLHHLICYIPTVSKFAAYKMKEADLFYVLTEMISNIEWRDRSIHAIACWAKFDHKYIDQELVIFNERTEIFFELIEIAIKMIKNCHICLNSFYDLKSIIKRCKILAQSITNENLFDLIFSSLSCAGEYQKEILEFLLEVLLQASDPTIFASSILNKLKGYSESNNFDVQKIVLRIRVISGQ</sequence>
<keyword evidence="8" id="KW-1185">Reference proteome</keyword>
<dbReference type="Gene3D" id="1.10.510.10">
    <property type="entry name" value="Transferase(Phosphotransferase) domain 1"/>
    <property type="match status" value="1"/>
</dbReference>
<gene>
    <name evidence="7" type="ORF">M9Y10_041188</name>
</gene>
<dbReference type="InterPro" id="IPR050629">
    <property type="entry name" value="STE20/SPS1-PAK"/>
</dbReference>
<dbReference type="InterPro" id="IPR017441">
    <property type="entry name" value="Protein_kinase_ATP_BS"/>
</dbReference>
<organism evidence="7 8">
    <name type="scientific">Tritrichomonas musculus</name>
    <dbReference type="NCBI Taxonomy" id="1915356"/>
    <lineage>
        <taxon>Eukaryota</taxon>
        <taxon>Metamonada</taxon>
        <taxon>Parabasalia</taxon>
        <taxon>Tritrichomonadida</taxon>
        <taxon>Tritrichomonadidae</taxon>
        <taxon>Tritrichomonas</taxon>
    </lineage>
</organism>
<dbReference type="PROSITE" id="PS50011">
    <property type="entry name" value="PROTEIN_KINASE_DOM"/>
    <property type="match status" value="1"/>
</dbReference>
<evidence type="ECO:0000256" key="5">
    <source>
        <dbReference type="SAM" id="MobiDB-lite"/>
    </source>
</evidence>
<evidence type="ECO:0000256" key="4">
    <source>
        <dbReference type="PROSITE-ProRule" id="PRU10141"/>
    </source>
</evidence>
<dbReference type="PANTHER" id="PTHR48012">
    <property type="entry name" value="STERILE20-LIKE KINASE, ISOFORM B-RELATED"/>
    <property type="match status" value="1"/>
</dbReference>
<dbReference type="EC" id="2.7.11.1" evidence="1"/>
<feature type="binding site" evidence="4">
    <location>
        <position position="87"/>
    </location>
    <ligand>
        <name>ATP</name>
        <dbReference type="ChEBI" id="CHEBI:30616"/>
    </ligand>
</feature>
<comment type="caution">
    <text evidence="7">The sequence shown here is derived from an EMBL/GenBank/DDBJ whole genome shotgun (WGS) entry which is preliminary data.</text>
</comment>
<evidence type="ECO:0000313" key="7">
    <source>
        <dbReference type="EMBL" id="KAK8885735.1"/>
    </source>
</evidence>
<evidence type="ECO:0000256" key="3">
    <source>
        <dbReference type="ARBA" id="ARBA00022840"/>
    </source>
</evidence>
<evidence type="ECO:0000313" key="8">
    <source>
        <dbReference type="Proteomes" id="UP001470230"/>
    </source>
</evidence>
<dbReference type="InterPro" id="IPR011009">
    <property type="entry name" value="Kinase-like_dom_sf"/>
</dbReference>